<dbReference type="EMBL" id="ML179042">
    <property type="protein sequence ID" value="THV06522.1"/>
    <property type="molecule type" value="Genomic_DNA"/>
</dbReference>
<gene>
    <name evidence="2" type="ORF">K435DRAFT_848998</name>
</gene>
<keyword evidence="1" id="KW-0472">Membrane</keyword>
<evidence type="ECO:0000313" key="3">
    <source>
        <dbReference type="Proteomes" id="UP000297245"/>
    </source>
</evidence>
<keyword evidence="1" id="KW-1133">Transmembrane helix</keyword>
<protein>
    <submittedName>
        <fullName evidence="2">Uncharacterized protein</fullName>
    </submittedName>
</protein>
<dbReference type="Proteomes" id="UP000297245">
    <property type="component" value="Unassembled WGS sequence"/>
</dbReference>
<reference evidence="2 3" key="1">
    <citation type="journal article" date="2019" name="Nat. Ecol. Evol.">
        <title>Megaphylogeny resolves global patterns of mushroom evolution.</title>
        <authorList>
            <person name="Varga T."/>
            <person name="Krizsan K."/>
            <person name="Foldi C."/>
            <person name="Dima B."/>
            <person name="Sanchez-Garcia M."/>
            <person name="Sanchez-Ramirez S."/>
            <person name="Szollosi G.J."/>
            <person name="Szarkandi J.G."/>
            <person name="Papp V."/>
            <person name="Albert L."/>
            <person name="Andreopoulos W."/>
            <person name="Angelini C."/>
            <person name="Antonin V."/>
            <person name="Barry K.W."/>
            <person name="Bougher N.L."/>
            <person name="Buchanan P."/>
            <person name="Buyck B."/>
            <person name="Bense V."/>
            <person name="Catcheside P."/>
            <person name="Chovatia M."/>
            <person name="Cooper J."/>
            <person name="Damon W."/>
            <person name="Desjardin D."/>
            <person name="Finy P."/>
            <person name="Geml J."/>
            <person name="Haridas S."/>
            <person name="Hughes K."/>
            <person name="Justo A."/>
            <person name="Karasinski D."/>
            <person name="Kautmanova I."/>
            <person name="Kiss B."/>
            <person name="Kocsube S."/>
            <person name="Kotiranta H."/>
            <person name="LaButti K.M."/>
            <person name="Lechner B.E."/>
            <person name="Liimatainen K."/>
            <person name="Lipzen A."/>
            <person name="Lukacs Z."/>
            <person name="Mihaltcheva S."/>
            <person name="Morgado L.N."/>
            <person name="Niskanen T."/>
            <person name="Noordeloos M.E."/>
            <person name="Ohm R.A."/>
            <person name="Ortiz-Santana B."/>
            <person name="Ovrebo C."/>
            <person name="Racz N."/>
            <person name="Riley R."/>
            <person name="Savchenko A."/>
            <person name="Shiryaev A."/>
            <person name="Soop K."/>
            <person name="Spirin V."/>
            <person name="Szebenyi C."/>
            <person name="Tomsovsky M."/>
            <person name="Tulloss R.E."/>
            <person name="Uehling J."/>
            <person name="Grigoriev I.V."/>
            <person name="Vagvolgyi C."/>
            <person name="Papp T."/>
            <person name="Martin F.M."/>
            <person name="Miettinen O."/>
            <person name="Hibbett D.S."/>
            <person name="Nagy L.G."/>
        </authorList>
    </citation>
    <scope>NUCLEOTIDE SEQUENCE [LARGE SCALE GENOMIC DNA]</scope>
    <source>
        <strain evidence="2 3">CBS 962.96</strain>
    </source>
</reference>
<evidence type="ECO:0000256" key="1">
    <source>
        <dbReference type="SAM" id="Phobius"/>
    </source>
</evidence>
<accession>A0A4S8MU12</accession>
<organism evidence="2 3">
    <name type="scientific">Dendrothele bispora (strain CBS 962.96)</name>
    <dbReference type="NCBI Taxonomy" id="1314807"/>
    <lineage>
        <taxon>Eukaryota</taxon>
        <taxon>Fungi</taxon>
        <taxon>Dikarya</taxon>
        <taxon>Basidiomycota</taxon>
        <taxon>Agaricomycotina</taxon>
        <taxon>Agaricomycetes</taxon>
        <taxon>Agaricomycetidae</taxon>
        <taxon>Agaricales</taxon>
        <taxon>Agaricales incertae sedis</taxon>
        <taxon>Dendrothele</taxon>
    </lineage>
</organism>
<proteinExistence type="predicted"/>
<dbReference type="AlphaFoldDB" id="A0A4S8MU12"/>
<evidence type="ECO:0000313" key="2">
    <source>
        <dbReference type="EMBL" id="THV06522.1"/>
    </source>
</evidence>
<feature type="transmembrane region" description="Helical" evidence="1">
    <location>
        <begin position="54"/>
        <end position="75"/>
    </location>
</feature>
<sequence length="84" mass="9815">MSILDELTWIYDVWIPLGPHIRNLTSQDMHDAHALYNVQATRSTDLDLLGGLTMFFHMDTSIPVAMAFLMNIFDLRETYQDNRR</sequence>
<keyword evidence="1" id="KW-0812">Transmembrane</keyword>
<keyword evidence="3" id="KW-1185">Reference proteome</keyword>
<name>A0A4S8MU12_DENBC</name>